<dbReference type="PROSITE" id="PS50977">
    <property type="entry name" value="HTH_TETR_2"/>
    <property type="match status" value="1"/>
</dbReference>
<evidence type="ECO:0000256" key="4">
    <source>
        <dbReference type="PROSITE-ProRule" id="PRU00335"/>
    </source>
</evidence>
<dbReference type="PANTHER" id="PTHR30055:SF234">
    <property type="entry name" value="HTH-TYPE TRANSCRIPTIONAL REGULATOR BETI"/>
    <property type="match status" value="1"/>
</dbReference>
<evidence type="ECO:0000313" key="6">
    <source>
        <dbReference type="EMBL" id="GAA3194163.1"/>
    </source>
</evidence>
<proteinExistence type="predicted"/>
<evidence type="ECO:0000256" key="2">
    <source>
        <dbReference type="ARBA" id="ARBA00023125"/>
    </source>
</evidence>
<dbReference type="RefSeq" id="WP_344821384.1">
    <property type="nucleotide sequence ID" value="NZ_BAAAUV010000001.1"/>
</dbReference>
<dbReference type="InterPro" id="IPR001647">
    <property type="entry name" value="HTH_TetR"/>
</dbReference>
<feature type="DNA-binding region" description="H-T-H motif" evidence="4">
    <location>
        <begin position="40"/>
        <end position="59"/>
    </location>
</feature>
<dbReference type="Proteomes" id="UP001501237">
    <property type="component" value="Unassembled WGS sequence"/>
</dbReference>
<keyword evidence="1" id="KW-0805">Transcription regulation</keyword>
<dbReference type="InterPro" id="IPR050109">
    <property type="entry name" value="HTH-type_TetR-like_transc_reg"/>
</dbReference>
<organism evidence="6 7">
    <name type="scientific">Actinocorallia longicatena</name>
    <dbReference type="NCBI Taxonomy" id="111803"/>
    <lineage>
        <taxon>Bacteria</taxon>
        <taxon>Bacillati</taxon>
        <taxon>Actinomycetota</taxon>
        <taxon>Actinomycetes</taxon>
        <taxon>Streptosporangiales</taxon>
        <taxon>Thermomonosporaceae</taxon>
        <taxon>Actinocorallia</taxon>
    </lineage>
</organism>
<feature type="domain" description="HTH tetR-type" evidence="5">
    <location>
        <begin position="17"/>
        <end position="77"/>
    </location>
</feature>
<sequence length="213" mass="23341">MTTPARSRQRGPYARSAERREAIAAAVLEIVVEKGHRGVTTAEVAERAGAREPTVLYHFPSKDHLLVAALRRSDEEQAEADDGGDSDAGLPERLRAFADSVTRRAGVLRLYAALAGEATTPGHPAQEYFAQRYAATVARHARMIERRQEAGLAPPGLDPVQVARQFLATWDGLQLQWLADPSFDLGEVLVAAFRRLTGEDRREARASLTETES</sequence>
<dbReference type="SUPFAM" id="SSF48498">
    <property type="entry name" value="Tetracyclin repressor-like, C-terminal domain"/>
    <property type="match status" value="1"/>
</dbReference>
<evidence type="ECO:0000256" key="1">
    <source>
        <dbReference type="ARBA" id="ARBA00023015"/>
    </source>
</evidence>
<dbReference type="EMBL" id="BAAAUV010000001">
    <property type="protein sequence ID" value="GAA3194163.1"/>
    <property type="molecule type" value="Genomic_DNA"/>
</dbReference>
<reference evidence="7" key="1">
    <citation type="journal article" date="2019" name="Int. J. Syst. Evol. Microbiol.">
        <title>The Global Catalogue of Microorganisms (GCM) 10K type strain sequencing project: providing services to taxonomists for standard genome sequencing and annotation.</title>
        <authorList>
            <consortium name="The Broad Institute Genomics Platform"/>
            <consortium name="The Broad Institute Genome Sequencing Center for Infectious Disease"/>
            <person name="Wu L."/>
            <person name="Ma J."/>
        </authorList>
    </citation>
    <scope>NUCLEOTIDE SEQUENCE [LARGE SCALE GENOMIC DNA]</scope>
    <source>
        <strain evidence="7">JCM 9377</strain>
    </source>
</reference>
<accession>A0ABP6PZH7</accession>
<dbReference type="Pfam" id="PF00440">
    <property type="entry name" value="TetR_N"/>
    <property type="match status" value="1"/>
</dbReference>
<comment type="caution">
    <text evidence="6">The sequence shown here is derived from an EMBL/GenBank/DDBJ whole genome shotgun (WGS) entry which is preliminary data.</text>
</comment>
<evidence type="ECO:0000313" key="7">
    <source>
        <dbReference type="Proteomes" id="UP001501237"/>
    </source>
</evidence>
<dbReference type="Gene3D" id="1.10.357.10">
    <property type="entry name" value="Tetracycline Repressor, domain 2"/>
    <property type="match status" value="1"/>
</dbReference>
<dbReference type="PANTHER" id="PTHR30055">
    <property type="entry name" value="HTH-TYPE TRANSCRIPTIONAL REGULATOR RUTR"/>
    <property type="match status" value="1"/>
</dbReference>
<dbReference type="SUPFAM" id="SSF46689">
    <property type="entry name" value="Homeodomain-like"/>
    <property type="match status" value="1"/>
</dbReference>
<name>A0ABP6PZH7_9ACTN</name>
<dbReference type="InterPro" id="IPR009057">
    <property type="entry name" value="Homeodomain-like_sf"/>
</dbReference>
<gene>
    <name evidence="6" type="ORF">GCM10010468_03860</name>
</gene>
<keyword evidence="3" id="KW-0804">Transcription</keyword>
<evidence type="ECO:0000259" key="5">
    <source>
        <dbReference type="PROSITE" id="PS50977"/>
    </source>
</evidence>
<protein>
    <submittedName>
        <fullName evidence="6">TetR/AcrR family transcriptional regulator</fullName>
    </submittedName>
</protein>
<dbReference type="InterPro" id="IPR036271">
    <property type="entry name" value="Tet_transcr_reg_TetR-rel_C_sf"/>
</dbReference>
<dbReference type="PRINTS" id="PR00455">
    <property type="entry name" value="HTHTETR"/>
</dbReference>
<keyword evidence="2 4" id="KW-0238">DNA-binding</keyword>
<keyword evidence="7" id="KW-1185">Reference proteome</keyword>
<evidence type="ECO:0000256" key="3">
    <source>
        <dbReference type="ARBA" id="ARBA00023163"/>
    </source>
</evidence>